<evidence type="ECO:0000259" key="8">
    <source>
        <dbReference type="PROSITE" id="PS50600"/>
    </source>
</evidence>
<keyword evidence="5" id="KW-0804">Transcription</keyword>
<comment type="similarity">
    <text evidence="1">Belongs to the peptidase C48 family.</text>
</comment>
<dbReference type="Gene3D" id="3.40.395.10">
    <property type="entry name" value="Adenoviral Proteinase, Chain A"/>
    <property type="match status" value="1"/>
</dbReference>
<sequence>MRQIHNIVACEGRDRIMRHQSLDEWRDLLLTAGFLQIPFQKDVENLHALYWVEEIKEEKGCLVLSHKDCPILFVSCWRPRAGEEHFKFNLNSNNLGQDKIMLDGKKHTLFMERTSCYASNEGSQCFMEACAKHHIQEGQAIAGKAFQSSANFHFKPSITKLMKSDYPLFNAAQLFGSHAVVAICLQNHYIIGDVYVVEFYWPEIESEKSESLALDIFSDLKNMKKKFVTIRVGGNEVGFEREAISTTLQGTMHMRNAQPASSTNDLLSSNTTWSLNAVQQCDVHEMERHGLVEQVESAPFSTPNPMSYGGVLQTQGPHKQEIGDKDFISQTVSIGDYEIVKAYMETYDGENHGPMQNMYKRKRKMEDHSNVVKVSKNWNREEANSSGDIAKGSIKNEPNHGRNITALIEIPKDDSPFSNNKSGQFQSLSSESDNETTLKEQGSWCKEDVRAYLVSRFTGKENKRLNRWQTNELIGKLIGRDKEFCLMGDKLAPLLMVPHGDETRKEYYIDDCVVNTFFKLLKKRSDRFPKAYINHYSFDPQIATCLIQGSRSEHEVLAWFKAKKLRGAHKLFLPLCLSAHWVLFYVNTKEKKISWLDSNPSSRIMSNNVEKQTILQWFTTFLLPEFGYYDANEWPFLVRTDIPVQKKCGRIDKAEVLGGVLYKDLAVWIPSHSRLVEDGLKYFKSMKDNFGIKPGIEHYTCLVDLLGRVGHFNLALKIENHPRDAYASTSSSLGSIA</sequence>
<organism evidence="9 10">
    <name type="scientific">Gossypium arboreum</name>
    <name type="common">Tree cotton</name>
    <name type="synonym">Gossypium nanking</name>
    <dbReference type="NCBI Taxonomy" id="29729"/>
    <lineage>
        <taxon>Eukaryota</taxon>
        <taxon>Viridiplantae</taxon>
        <taxon>Streptophyta</taxon>
        <taxon>Embryophyta</taxon>
        <taxon>Tracheophyta</taxon>
        <taxon>Spermatophyta</taxon>
        <taxon>Magnoliopsida</taxon>
        <taxon>eudicotyledons</taxon>
        <taxon>Gunneridae</taxon>
        <taxon>Pentapetalae</taxon>
        <taxon>rosids</taxon>
        <taxon>malvids</taxon>
        <taxon>Malvales</taxon>
        <taxon>Malvaceae</taxon>
        <taxon>Malvoideae</taxon>
        <taxon>Gossypium</taxon>
    </lineage>
</organism>
<name>A0ABR0QQE1_GOSAR</name>
<evidence type="ECO:0000256" key="6">
    <source>
        <dbReference type="PROSITE-ProRule" id="PRU01191"/>
    </source>
</evidence>
<reference evidence="9 10" key="1">
    <citation type="submission" date="2023-03" db="EMBL/GenBank/DDBJ databases">
        <title>WGS of Gossypium arboreum.</title>
        <authorList>
            <person name="Yu D."/>
        </authorList>
    </citation>
    <scope>NUCLEOTIDE SEQUENCE [LARGE SCALE GENOMIC DNA]</scope>
    <source>
        <tissue evidence="9">Leaf</tissue>
    </source>
</reference>
<evidence type="ECO:0000256" key="2">
    <source>
        <dbReference type="ARBA" id="ARBA00022670"/>
    </source>
</evidence>
<dbReference type="EMBL" id="JARKNE010000003">
    <property type="protein sequence ID" value="KAK5841236.1"/>
    <property type="molecule type" value="Genomic_DNA"/>
</dbReference>
<evidence type="ECO:0000313" key="10">
    <source>
        <dbReference type="Proteomes" id="UP001358586"/>
    </source>
</evidence>
<feature type="region of interest" description="Disordered" evidence="7">
    <location>
        <begin position="411"/>
        <end position="434"/>
    </location>
</feature>
<dbReference type="InterPro" id="IPR038765">
    <property type="entry name" value="Papain-like_cys_pep_sf"/>
</dbReference>
<feature type="region of interest" description="SAW" evidence="6">
    <location>
        <begin position="9"/>
        <end position="89"/>
    </location>
</feature>
<keyword evidence="10" id="KW-1185">Reference proteome</keyword>
<feature type="domain" description="Ubiquitin-like protease family profile" evidence="8">
    <location>
        <begin position="477"/>
        <end position="712"/>
    </location>
</feature>
<dbReference type="PANTHER" id="PTHR32002">
    <property type="entry name" value="PROTEIN NLP8"/>
    <property type="match status" value="1"/>
</dbReference>
<comment type="caution">
    <text evidence="6">Lacks conserved residue(s) required for the propagation of feature annotation.</text>
</comment>
<evidence type="ECO:0000256" key="3">
    <source>
        <dbReference type="ARBA" id="ARBA00022801"/>
    </source>
</evidence>
<dbReference type="Pfam" id="PF22922">
    <property type="entry name" value="GAF_NLP"/>
    <property type="match status" value="1"/>
</dbReference>
<dbReference type="Pfam" id="PF02902">
    <property type="entry name" value="Peptidase_C48"/>
    <property type="match status" value="1"/>
</dbReference>
<keyword evidence="3" id="KW-0378">Hydrolase</keyword>
<dbReference type="InterPro" id="IPR045012">
    <property type="entry name" value="NLP"/>
</dbReference>
<comment type="similarity">
    <text evidence="6">Belongs to the GRAS family.</text>
</comment>
<protein>
    <recommendedName>
        <fullName evidence="8">Ubiquitin-like protease family profile domain-containing protein</fullName>
    </recommendedName>
</protein>
<keyword evidence="4" id="KW-0805">Transcription regulation</keyword>
<comment type="caution">
    <text evidence="9">The sequence shown here is derived from an EMBL/GenBank/DDBJ whole genome shotgun (WGS) entry which is preliminary data.</text>
</comment>
<accession>A0ABR0QQE1</accession>
<dbReference type="InterPro" id="IPR055081">
    <property type="entry name" value="NLP1-9_GAF"/>
</dbReference>
<proteinExistence type="inferred from homology"/>
<keyword evidence="2" id="KW-0645">Protease</keyword>
<dbReference type="InterPro" id="IPR005202">
    <property type="entry name" value="TF_GRAS"/>
</dbReference>
<dbReference type="SUPFAM" id="SSF54001">
    <property type="entry name" value="Cysteine proteinases"/>
    <property type="match status" value="1"/>
</dbReference>
<dbReference type="InterPro" id="IPR003653">
    <property type="entry name" value="Peptidase_C48_C"/>
</dbReference>
<evidence type="ECO:0000256" key="7">
    <source>
        <dbReference type="SAM" id="MobiDB-lite"/>
    </source>
</evidence>
<evidence type="ECO:0000256" key="5">
    <source>
        <dbReference type="ARBA" id="ARBA00023163"/>
    </source>
</evidence>
<dbReference type="Pfam" id="PF03514">
    <property type="entry name" value="GRAS"/>
    <property type="match status" value="1"/>
</dbReference>
<gene>
    <name evidence="9" type="ORF">PVK06_010145</name>
</gene>
<dbReference type="PROSITE" id="PS50600">
    <property type="entry name" value="ULP_PROTEASE"/>
    <property type="match status" value="1"/>
</dbReference>
<dbReference type="Gene3D" id="1.25.40.10">
    <property type="entry name" value="Tetratricopeptide repeat domain"/>
    <property type="match status" value="1"/>
</dbReference>
<dbReference type="InterPro" id="IPR011990">
    <property type="entry name" value="TPR-like_helical_dom_sf"/>
</dbReference>
<evidence type="ECO:0000313" key="9">
    <source>
        <dbReference type="EMBL" id="KAK5841236.1"/>
    </source>
</evidence>
<dbReference type="PANTHER" id="PTHR32002:SF41">
    <property type="entry name" value="PROTEIN NLP8"/>
    <property type="match status" value="1"/>
</dbReference>
<dbReference type="Proteomes" id="UP001358586">
    <property type="component" value="Chromosome 3"/>
</dbReference>
<dbReference type="PROSITE" id="PS50985">
    <property type="entry name" value="GRAS"/>
    <property type="match status" value="1"/>
</dbReference>
<evidence type="ECO:0000256" key="1">
    <source>
        <dbReference type="ARBA" id="ARBA00005234"/>
    </source>
</evidence>
<feature type="compositionally biased region" description="Polar residues" evidence="7">
    <location>
        <begin position="416"/>
        <end position="431"/>
    </location>
</feature>
<evidence type="ECO:0000256" key="4">
    <source>
        <dbReference type="ARBA" id="ARBA00023015"/>
    </source>
</evidence>